<dbReference type="Pfam" id="PF01063">
    <property type="entry name" value="Aminotran_4"/>
    <property type="match status" value="1"/>
</dbReference>
<comment type="similarity">
    <text evidence="1">Belongs to the class-IV pyridoxal-phosphate-dependent aminotransferase family.</text>
</comment>
<dbReference type="InterPro" id="IPR036038">
    <property type="entry name" value="Aminotransferase-like"/>
</dbReference>
<comment type="caution">
    <text evidence="2">The sequence shown here is derived from an EMBL/GenBank/DDBJ whole genome shotgun (WGS) entry which is preliminary data.</text>
</comment>
<dbReference type="GO" id="GO:0008696">
    <property type="term" value="F:4-amino-4-deoxychorismate lyase activity"/>
    <property type="evidence" value="ECO:0007669"/>
    <property type="project" value="UniProtKB-EC"/>
</dbReference>
<reference evidence="3" key="1">
    <citation type="journal article" date="2014" name="Sci. Data">
        <title>Genomes of diverse isolates of the marine cyanobacterium Prochlorococcus.</title>
        <authorList>
            <person name="Biller S."/>
            <person name="Berube P."/>
            <person name="Thompson J."/>
            <person name="Kelly L."/>
            <person name="Roggensack S."/>
            <person name="Awad L."/>
            <person name="Roache-Johnson K."/>
            <person name="Ding H."/>
            <person name="Giovannoni S.J."/>
            <person name="Moore L.R."/>
            <person name="Chisholm S.W."/>
        </authorList>
    </citation>
    <scope>NUCLEOTIDE SEQUENCE [LARGE SCALE GENOMIC DNA]</scope>
    <source>
        <strain evidence="3">MIT 9314</strain>
    </source>
</reference>
<dbReference type="InterPro" id="IPR050571">
    <property type="entry name" value="Class-IV_PLP-Dep_Aminotrnsfr"/>
</dbReference>
<proteinExistence type="inferred from homology"/>
<evidence type="ECO:0000256" key="1">
    <source>
        <dbReference type="ARBA" id="ARBA00009320"/>
    </source>
</evidence>
<dbReference type="STRING" id="167548.EU98_1492"/>
<dbReference type="AlphaFoldDB" id="A0A0A2AGH7"/>
<dbReference type="InterPro" id="IPR043132">
    <property type="entry name" value="BCAT-like_C"/>
</dbReference>
<accession>A0A0A2AGH7</accession>
<dbReference type="InterPro" id="IPR043131">
    <property type="entry name" value="BCAT-like_N"/>
</dbReference>
<dbReference type="InterPro" id="IPR001544">
    <property type="entry name" value="Aminotrans_IV"/>
</dbReference>
<dbReference type="Proteomes" id="UP000030533">
    <property type="component" value="Unassembled WGS sequence"/>
</dbReference>
<dbReference type="PANTHER" id="PTHR42743:SF11">
    <property type="entry name" value="AMINODEOXYCHORISMATE LYASE"/>
    <property type="match status" value="1"/>
</dbReference>
<name>A0A0A2AGH7_PROMR</name>
<sequence length="275" mass="31844">MIETLGWHKDQWLDIDRIFIAANNRGLKFADGIFETILIKENKPILFDEHLKRLEKSSNILNINLKINKLTLRQLIYDGIRKLSLKNDQFASVRINYSRGTNKGRTLTIDSTSETKDLDNIWLEFYRIKPNFDPISVCISQTEKINEFSLISKCKTFSYNQAIQVLAEANEKSFDDSILLNTTGELCCGSTFNLLIKRNNQWITPRKESGCLEGIMISKALKLKIVKEELIPPEFNNDDIIIAINSLSCRQINQVNDLKLKPKFDPIYFWDLLYS</sequence>
<dbReference type="EC" id="4.1.3.38" evidence="2"/>
<organism evidence="2 3">
    <name type="scientific">Prochlorococcus marinus str. MIT 9314</name>
    <dbReference type="NCBI Taxonomy" id="167548"/>
    <lineage>
        <taxon>Bacteria</taxon>
        <taxon>Bacillati</taxon>
        <taxon>Cyanobacteriota</taxon>
        <taxon>Cyanophyceae</taxon>
        <taxon>Synechococcales</taxon>
        <taxon>Prochlorococcaceae</taxon>
        <taxon>Prochlorococcus</taxon>
    </lineage>
</organism>
<dbReference type="PANTHER" id="PTHR42743">
    <property type="entry name" value="AMINO-ACID AMINOTRANSFERASE"/>
    <property type="match status" value="1"/>
</dbReference>
<protein>
    <submittedName>
        <fullName evidence="2">Aminodeoxychorismate lyase</fullName>
        <ecNumber evidence="2">4.1.3.38</ecNumber>
    </submittedName>
</protein>
<dbReference type="SUPFAM" id="SSF56752">
    <property type="entry name" value="D-aminoacid aminotransferase-like PLP-dependent enzymes"/>
    <property type="match status" value="1"/>
</dbReference>
<evidence type="ECO:0000313" key="2">
    <source>
        <dbReference type="EMBL" id="KGG00691.1"/>
    </source>
</evidence>
<dbReference type="EMBL" id="JNAO01000012">
    <property type="protein sequence ID" value="KGG00691.1"/>
    <property type="molecule type" value="Genomic_DNA"/>
</dbReference>
<dbReference type="Gene3D" id="3.20.10.10">
    <property type="entry name" value="D-amino Acid Aminotransferase, subunit A, domain 2"/>
    <property type="match status" value="1"/>
</dbReference>
<dbReference type="RefSeq" id="WP_032516188.1">
    <property type="nucleotide sequence ID" value="NZ_JNAO01000012.1"/>
</dbReference>
<gene>
    <name evidence="2" type="ORF">EU98_1492</name>
</gene>
<dbReference type="Gene3D" id="3.30.470.10">
    <property type="match status" value="1"/>
</dbReference>
<dbReference type="GO" id="GO:0046394">
    <property type="term" value="P:carboxylic acid biosynthetic process"/>
    <property type="evidence" value="ECO:0007669"/>
    <property type="project" value="UniProtKB-ARBA"/>
</dbReference>
<evidence type="ECO:0000313" key="3">
    <source>
        <dbReference type="Proteomes" id="UP000030533"/>
    </source>
</evidence>
<keyword evidence="2" id="KW-0456">Lyase</keyword>
<dbReference type="eggNOG" id="COG0115">
    <property type="taxonomic scope" value="Bacteria"/>
</dbReference>